<gene>
    <name evidence="2" type="ORF">A6A05_03125</name>
</gene>
<evidence type="ECO:0000313" key="3">
    <source>
        <dbReference type="Proteomes" id="UP000078543"/>
    </source>
</evidence>
<feature type="region of interest" description="Disordered" evidence="1">
    <location>
        <begin position="15"/>
        <end position="44"/>
    </location>
</feature>
<protein>
    <submittedName>
        <fullName evidence="2">Uncharacterized protein</fullName>
    </submittedName>
</protein>
<dbReference type="EMBL" id="LWQU01000152">
    <property type="protein sequence ID" value="OAN48992.1"/>
    <property type="molecule type" value="Genomic_DNA"/>
</dbReference>
<dbReference type="STRING" id="1437059.A6A05_03125"/>
<comment type="caution">
    <text evidence="2">The sequence shown here is derived from an EMBL/GenBank/DDBJ whole genome shotgun (WGS) entry which is preliminary data.</text>
</comment>
<name>A0A178MJS6_9PROT</name>
<organism evidence="2 3">
    <name type="scientific">Magnetospirillum moscoviense</name>
    <dbReference type="NCBI Taxonomy" id="1437059"/>
    <lineage>
        <taxon>Bacteria</taxon>
        <taxon>Pseudomonadati</taxon>
        <taxon>Pseudomonadota</taxon>
        <taxon>Alphaproteobacteria</taxon>
        <taxon>Rhodospirillales</taxon>
        <taxon>Rhodospirillaceae</taxon>
        <taxon>Magnetospirillum</taxon>
    </lineage>
</organism>
<reference evidence="2 3" key="1">
    <citation type="submission" date="2016-04" db="EMBL/GenBank/DDBJ databases">
        <title>Draft genome sequence of freshwater magnetotactic bacteria Magnetospirillum marisnigri SP-1 and Magnetospirillum moscoviense BB-1.</title>
        <authorList>
            <person name="Koziaeva V."/>
            <person name="Dziuba M.V."/>
            <person name="Ivanov T.M."/>
            <person name="Kuznetsov B."/>
            <person name="Grouzdev D.S."/>
        </authorList>
    </citation>
    <scope>NUCLEOTIDE SEQUENCE [LARGE SCALE GENOMIC DNA]</scope>
    <source>
        <strain evidence="2 3">BB-1</strain>
    </source>
</reference>
<dbReference type="AlphaFoldDB" id="A0A178MJS6"/>
<proteinExistence type="predicted"/>
<feature type="region of interest" description="Disordered" evidence="1">
    <location>
        <begin position="198"/>
        <end position="219"/>
    </location>
</feature>
<evidence type="ECO:0000313" key="2">
    <source>
        <dbReference type="EMBL" id="OAN48992.1"/>
    </source>
</evidence>
<dbReference type="OrthoDB" id="8436846at2"/>
<sequence length="520" mass="56119">MASSRPRDGLLSRIAGRLLGRRDQPQALPTQPRQGGSDGQDNYVPDDFRMAIDQMVGEDQGRFGIRPHVVSLVEYREAVGERWKKIADKVMLIAEGVINLHLGAGNIFSRQGTDFFILVFRNLPAEEARRRALIIAQELGTRLVGDQFQGIDIPLALAAELPMADAFLADGSLNMKAVAAAVSEVRSIVASSAQAVRKPATPPPAQARPPIATIPADLVGVPPDDPRWREFSIKHRKAADPQWQVLDSLPKAPPVPPPPPGHSGYTALPITGTSKMNLVWRPTWVADGETIGAYKAQVLRTDAEGQTPMEGAHAYSIDDFTIQSLDRFLIAGAMRDAAASERAGNGSSVVLPIHWRSLAGDNRMELVAPFADLLKPVRDSRVVIDLFGVPDDIDPGRLAEVIAANRLLCREVWVRTRLGYSRAEKAAKAGATGIGIDLAELPANQKTDDSTLLAWLDEYLGAANRAGLGAYVWSVRRRHALIGAVQAGFAMVNGPALMKDIPRPAKVLPAPKARFALPAG</sequence>
<evidence type="ECO:0000256" key="1">
    <source>
        <dbReference type="SAM" id="MobiDB-lite"/>
    </source>
</evidence>
<keyword evidence="3" id="KW-1185">Reference proteome</keyword>
<dbReference type="Proteomes" id="UP000078543">
    <property type="component" value="Unassembled WGS sequence"/>
</dbReference>
<dbReference type="RefSeq" id="WP_068502225.1">
    <property type="nucleotide sequence ID" value="NZ_LWQU01000152.1"/>
</dbReference>
<accession>A0A178MJS6</accession>